<dbReference type="Proteomes" id="UP000440224">
    <property type="component" value="Unassembled WGS sequence"/>
</dbReference>
<keyword evidence="2 5" id="KW-0812">Transmembrane</keyword>
<organism evidence="7 8">
    <name type="scientific">Polyangium spumosum</name>
    <dbReference type="NCBI Taxonomy" id="889282"/>
    <lineage>
        <taxon>Bacteria</taxon>
        <taxon>Pseudomonadati</taxon>
        <taxon>Myxococcota</taxon>
        <taxon>Polyangia</taxon>
        <taxon>Polyangiales</taxon>
        <taxon>Polyangiaceae</taxon>
        <taxon>Polyangium</taxon>
    </lineage>
</organism>
<dbReference type="RefSeq" id="WP_153824869.1">
    <property type="nucleotide sequence ID" value="NZ_WJIE01000025.1"/>
</dbReference>
<evidence type="ECO:0000256" key="2">
    <source>
        <dbReference type="ARBA" id="ARBA00022692"/>
    </source>
</evidence>
<feature type="transmembrane region" description="Helical" evidence="5">
    <location>
        <begin position="317"/>
        <end position="339"/>
    </location>
</feature>
<dbReference type="InterPro" id="IPR047817">
    <property type="entry name" value="ABC2_TM_bact-type"/>
</dbReference>
<reference evidence="7 8" key="1">
    <citation type="submission" date="2019-10" db="EMBL/GenBank/DDBJ databases">
        <title>A soil myxobacterium in the family Polyangiaceae.</title>
        <authorList>
            <person name="Li Y."/>
            <person name="Wang J."/>
        </authorList>
    </citation>
    <scope>NUCLEOTIDE SEQUENCE [LARGE SCALE GENOMIC DNA]</scope>
    <source>
        <strain evidence="7 8">DSM 14734</strain>
    </source>
</reference>
<evidence type="ECO:0000256" key="3">
    <source>
        <dbReference type="ARBA" id="ARBA00022989"/>
    </source>
</evidence>
<evidence type="ECO:0000259" key="6">
    <source>
        <dbReference type="PROSITE" id="PS51012"/>
    </source>
</evidence>
<gene>
    <name evidence="7" type="ORF">GF068_40235</name>
</gene>
<keyword evidence="5" id="KW-1003">Cell membrane</keyword>
<dbReference type="InterPro" id="IPR052902">
    <property type="entry name" value="ABC-2_transporter"/>
</dbReference>
<comment type="similarity">
    <text evidence="5">Belongs to the ABC-2 integral membrane protein family.</text>
</comment>
<keyword evidence="4 5" id="KW-0472">Membrane</keyword>
<feature type="transmembrane region" description="Helical" evidence="5">
    <location>
        <begin position="225"/>
        <end position="251"/>
    </location>
</feature>
<dbReference type="PANTHER" id="PTHR43027">
    <property type="entry name" value="DOXORUBICIN RESISTANCE ABC TRANSPORTER PERMEASE PROTEIN DRRC-RELATED"/>
    <property type="match status" value="1"/>
</dbReference>
<proteinExistence type="inferred from homology"/>
<dbReference type="GO" id="GO:0005886">
    <property type="term" value="C:plasma membrane"/>
    <property type="evidence" value="ECO:0007669"/>
    <property type="project" value="UniProtKB-SubCell"/>
</dbReference>
<dbReference type="GO" id="GO:0140359">
    <property type="term" value="F:ABC-type transporter activity"/>
    <property type="evidence" value="ECO:0007669"/>
    <property type="project" value="InterPro"/>
</dbReference>
<feature type="transmembrane region" description="Helical" evidence="5">
    <location>
        <begin position="192"/>
        <end position="219"/>
    </location>
</feature>
<dbReference type="OrthoDB" id="9778589at2"/>
<keyword evidence="3 5" id="KW-1133">Transmembrane helix</keyword>
<evidence type="ECO:0000256" key="1">
    <source>
        <dbReference type="ARBA" id="ARBA00004141"/>
    </source>
</evidence>
<evidence type="ECO:0000313" key="7">
    <source>
        <dbReference type="EMBL" id="MRG98096.1"/>
    </source>
</evidence>
<evidence type="ECO:0000256" key="5">
    <source>
        <dbReference type="RuleBase" id="RU361157"/>
    </source>
</evidence>
<keyword evidence="8" id="KW-1185">Reference proteome</keyword>
<keyword evidence="5" id="KW-0813">Transport</keyword>
<dbReference type="AlphaFoldDB" id="A0A6N7Q4C8"/>
<feature type="transmembrane region" description="Helical" evidence="5">
    <location>
        <begin position="148"/>
        <end position="171"/>
    </location>
</feature>
<dbReference type="InterPro" id="IPR013525">
    <property type="entry name" value="ABC2_TM"/>
</dbReference>
<feature type="transmembrane region" description="Helical" evidence="5">
    <location>
        <begin position="258"/>
        <end position="278"/>
    </location>
</feature>
<dbReference type="PANTHER" id="PTHR43027:SF2">
    <property type="entry name" value="TRANSPORT PERMEASE PROTEIN"/>
    <property type="match status" value="1"/>
</dbReference>
<comment type="subcellular location">
    <subcellularLocation>
        <location evidence="5">Cell membrane</location>
        <topology evidence="5">Multi-pass membrane protein</topology>
    </subcellularLocation>
    <subcellularLocation>
        <location evidence="1">Membrane</location>
        <topology evidence="1">Multi-pass membrane protein</topology>
    </subcellularLocation>
</comment>
<sequence>MSAFLVLVRMRLLDTLRNRSSIGFTLIFPVVLLGVLGLVFMHGHPFERRYVAVISPGAGGAESAAIEQCVAELSAFEEVRVGREATEAEALGKLRARMASAVLSASPEGVTLRVGTRDRIFGGGLVSALSARPRLEVVEGPAWGYVHYLFPGILAFSVLASGLFGMGYPMALFRQNLFLKKLATTPLRKGTFIAANVAARSSIVLVQVVLLVGAAWLFFDLPLDLVSFGWLLVISMLGVITFLGVGFALAAAIDNAELVVDVISAINMPIVFLSEMFFPLASLPRLLSTIGALLPSTEMVRLSRAVLLYGVTDASRLAGGLGVMALWAAATFAVSLGFFKWHR</sequence>
<evidence type="ECO:0000313" key="8">
    <source>
        <dbReference type="Proteomes" id="UP000440224"/>
    </source>
</evidence>
<comment type="caution">
    <text evidence="7">The sequence shown here is derived from an EMBL/GenBank/DDBJ whole genome shotgun (WGS) entry which is preliminary data.</text>
</comment>
<name>A0A6N7Q4C8_9BACT</name>
<evidence type="ECO:0000256" key="4">
    <source>
        <dbReference type="ARBA" id="ARBA00023136"/>
    </source>
</evidence>
<protein>
    <recommendedName>
        <fullName evidence="5">Transport permease protein</fullName>
    </recommendedName>
</protein>
<dbReference type="EMBL" id="WJIE01000025">
    <property type="protein sequence ID" value="MRG98096.1"/>
    <property type="molecule type" value="Genomic_DNA"/>
</dbReference>
<dbReference type="Pfam" id="PF01061">
    <property type="entry name" value="ABC2_membrane"/>
    <property type="match status" value="1"/>
</dbReference>
<accession>A0A6N7Q4C8</accession>
<feature type="domain" description="ABC transmembrane type-2" evidence="6">
    <location>
        <begin position="114"/>
        <end position="342"/>
    </location>
</feature>
<dbReference type="PROSITE" id="PS51012">
    <property type="entry name" value="ABC_TM2"/>
    <property type="match status" value="1"/>
</dbReference>
<feature type="transmembrane region" description="Helical" evidence="5">
    <location>
        <begin position="21"/>
        <end position="41"/>
    </location>
</feature>